<keyword evidence="6" id="KW-0812">Transmembrane</keyword>
<dbReference type="PANTHER" id="PTHR10434:SF64">
    <property type="entry name" value="1-ACYL-SN-GLYCEROL-3-PHOSPHATE ACYLTRANSFERASE-RELATED"/>
    <property type="match status" value="1"/>
</dbReference>
<evidence type="ECO:0000256" key="5">
    <source>
        <dbReference type="ARBA" id="ARBA00023315"/>
    </source>
</evidence>
<comment type="pathway">
    <text evidence="1">Lipid metabolism.</text>
</comment>
<gene>
    <name evidence="8" type="ORF">SAMN06295967_10178</name>
</gene>
<dbReference type="GO" id="GO:0003841">
    <property type="term" value="F:1-acylglycerol-3-phosphate O-acyltransferase activity"/>
    <property type="evidence" value="ECO:0007669"/>
    <property type="project" value="TreeGrafter"/>
</dbReference>
<dbReference type="Proteomes" id="UP000198480">
    <property type="component" value="Unassembled WGS sequence"/>
</dbReference>
<dbReference type="RefSeq" id="WP_089236838.1">
    <property type="nucleotide sequence ID" value="NZ_FZOK01000001.1"/>
</dbReference>
<dbReference type="AlphaFoldDB" id="A0A239ADY6"/>
<name>A0A239ADY6_9BACT</name>
<dbReference type="InterPro" id="IPR002123">
    <property type="entry name" value="Plipid/glycerol_acylTrfase"/>
</dbReference>
<protein>
    <submittedName>
        <fullName evidence="8">1-acyl-sn-glycerol-3-phosphate acyltransferase</fullName>
    </submittedName>
</protein>
<reference evidence="9" key="1">
    <citation type="submission" date="2017-06" db="EMBL/GenBank/DDBJ databases">
        <authorList>
            <person name="Varghese N."/>
            <person name="Submissions S."/>
        </authorList>
    </citation>
    <scope>NUCLEOTIDE SEQUENCE [LARGE SCALE GENOMIC DNA]</scope>
    <source>
        <strain evidence="9">5C</strain>
    </source>
</reference>
<keyword evidence="5 8" id="KW-0012">Acyltransferase</keyword>
<evidence type="ECO:0000313" key="9">
    <source>
        <dbReference type="Proteomes" id="UP000198480"/>
    </source>
</evidence>
<evidence type="ECO:0000259" key="7">
    <source>
        <dbReference type="SMART" id="SM00563"/>
    </source>
</evidence>
<evidence type="ECO:0000256" key="4">
    <source>
        <dbReference type="ARBA" id="ARBA00023098"/>
    </source>
</evidence>
<accession>A0A239ADY6</accession>
<dbReference type="OrthoDB" id="9803035at2"/>
<keyword evidence="9" id="KW-1185">Reference proteome</keyword>
<dbReference type="EMBL" id="FZOK01000001">
    <property type="protein sequence ID" value="SNR93789.1"/>
    <property type="molecule type" value="Genomic_DNA"/>
</dbReference>
<organism evidence="8 9">
    <name type="scientific">Belliella buryatensis</name>
    <dbReference type="NCBI Taxonomy" id="1500549"/>
    <lineage>
        <taxon>Bacteria</taxon>
        <taxon>Pseudomonadati</taxon>
        <taxon>Bacteroidota</taxon>
        <taxon>Cytophagia</taxon>
        <taxon>Cytophagales</taxon>
        <taxon>Cyclobacteriaceae</taxon>
        <taxon>Belliella</taxon>
    </lineage>
</organism>
<dbReference type="PANTHER" id="PTHR10434">
    <property type="entry name" value="1-ACYL-SN-GLYCEROL-3-PHOSPHATE ACYLTRANSFERASE"/>
    <property type="match status" value="1"/>
</dbReference>
<evidence type="ECO:0000256" key="2">
    <source>
        <dbReference type="ARBA" id="ARBA00022516"/>
    </source>
</evidence>
<dbReference type="Pfam" id="PF01553">
    <property type="entry name" value="Acyltransferase"/>
    <property type="match status" value="1"/>
</dbReference>
<keyword evidence="3 8" id="KW-0808">Transferase</keyword>
<evidence type="ECO:0000256" key="6">
    <source>
        <dbReference type="SAM" id="Phobius"/>
    </source>
</evidence>
<dbReference type="SUPFAM" id="SSF69593">
    <property type="entry name" value="Glycerol-3-phosphate (1)-acyltransferase"/>
    <property type="match status" value="1"/>
</dbReference>
<evidence type="ECO:0000313" key="8">
    <source>
        <dbReference type="EMBL" id="SNR93789.1"/>
    </source>
</evidence>
<dbReference type="CDD" id="cd07989">
    <property type="entry name" value="LPLAT_AGPAT-like"/>
    <property type="match status" value="1"/>
</dbReference>
<proteinExistence type="predicted"/>
<feature type="transmembrane region" description="Helical" evidence="6">
    <location>
        <begin position="12"/>
        <end position="33"/>
    </location>
</feature>
<dbReference type="SMART" id="SM00563">
    <property type="entry name" value="PlsC"/>
    <property type="match status" value="1"/>
</dbReference>
<feature type="domain" description="Phospholipid/glycerol acyltransferase" evidence="7">
    <location>
        <begin position="73"/>
        <end position="187"/>
    </location>
</feature>
<keyword evidence="6" id="KW-0472">Membrane</keyword>
<sequence length="251" mass="28581">MTTLKAIYTTYAFLAFCLSFLLLFPLLLIAIWIPGLKKYGRKINRIWANIYFLIIFKPIKFEGKQNIQKGKPYIFIANHFSYIDIAMMGFAPGDVVFVGKSSLGKIPLFGYYFKKLHIAVNRSSARSRAEVLARSKKALDEGSSLVIFPEGGITTNEPPFLQKFKDGAFTLAIEKQIPIIPVTLSFNHLILPDQKFLLLSFKSAKMVFHPPVVTTQMTREDLSRLKSYCFETIQKQLLLDNKLSAEIELEL</sequence>
<keyword evidence="2" id="KW-0444">Lipid biosynthesis</keyword>
<keyword evidence="4" id="KW-0443">Lipid metabolism</keyword>
<dbReference type="GO" id="GO:0006654">
    <property type="term" value="P:phosphatidic acid biosynthetic process"/>
    <property type="evidence" value="ECO:0007669"/>
    <property type="project" value="TreeGrafter"/>
</dbReference>
<evidence type="ECO:0000256" key="1">
    <source>
        <dbReference type="ARBA" id="ARBA00005189"/>
    </source>
</evidence>
<keyword evidence="6" id="KW-1133">Transmembrane helix</keyword>
<evidence type="ECO:0000256" key="3">
    <source>
        <dbReference type="ARBA" id="ARBA00022679"/>
    </source>
</evidence>